<evidence type="ECO:0000313" key="3">
    <source>
        <dbReference type="Proteomes" id="UP000276834"/>
    </source>
</evidence>
<dbReference type="InterPro" id="IPR008530">
    <property type="entry name" value="CCDC22"/>
</dbReference>
<organism evidence="2 3">
    <name type="scientific">Chloebia gouldiae</name>
    <name type="common">Gouldian finch</name>
    <name type="synonym">Erythrura gouldiae</name>
    <dbReference type="NCBI Taxonomy" id="44316"/>
    <lineage>
        <taxon>Eukaryota</taxon>
        <taxon>Metazoa</taxon>
        <taxon>Chordata</taxon>
        <taxon>Craniata</taxon>
        <taxon>Vertebrata</taxon>
        <taxon>Euteleostomi</taxon>
        <taxon>Archelosauria</taxon>
        <taxon>Archosauria</taxon>
        <taxon>Dinosauria</taxon>
        <taxon>Saurischia</taxon>
        <taxon>Theropoda</taxon>
        <taxon>Coelurosauria</taxon>
        <taxon>Aves</taxon>
        <taxon>Neognathae</taxon>
        <taxon>Neoaves</taxon>
        <taxon>Telluraves</taxon>
        <taxon>Australaves</taxon>
        <taxon>Passeriformes</taxon>
        <taxon>Passeroidea</taxon>
        <taxon>Passeridae</taxon>
        <taxon>Chloebia</taxon>
    </lineage>
</organism>
<reference evidence="2 3" key="1">
    <citation type="journal article" date="2018" name="Proc. R. Soc. B">
        <title>A non-coding region near Follistatin controls head colour polymorphism in the Gouldian finch.</title>
        <authorList>
            <person name="Toomey M.B."/>
            <person name="Marques C.I."/>
            <person name="Andrade P."/>
            <person name="Araujo P.M."/>
            <person name="Sabatino S."/>
            <person name="Gazda M.A."/>
            <person name="Afonso S."/>
            <person name="Lopes R.J."/>
            <person name="Corbo J.C."/>
            <person name="Carneiro M."/>
        </authorList>
    </citation>
    <scope>NUCLEOTIDE SEQUENCE [LARGE SCALE GENOMIC DNA]</scope>
    <source>
        <strain evidence="2">Red01</strain>
        <tissue evidence="2">Muscle</tissue>
    </source>
</reference>
<sequence length="295" mass="31147">AVPPEVQSVRDLSPELVVEAAVRCLRAVRPALGAPLSPRLPPGISARFRLASDLAAACQVPPSPPAPPNCPCPPLGALPRGAAVWGGGLAAPQTSAATTSPQSWESNFGAPLATGGLGFGGDLWHPKTSAATKSPAKLGEQFWGSLSLRSWNLGVMWGIYGTPSHQIPLKAGRTILGSLSLRIWDLGGIYGTPTPPRATKSPSELGGQFWGVPFPQELGFGGDVGYQTFLYSSEHDTRRLLLFLVEKLPRDEGERGAEPPGKSGALLRAVGARIREQLGTPWVPPVCRTPRLQRL</sequence>
<comment type="caution">
    <text evidence="2">The sequence shown here is derived from an EMBL/GenBank/DDBJ whole genome shotgun (WGS) entry which is preliminary data.</text>
</comment>
<name>A0A3L8Q2Z9_CHLGU</name>
<dbReference type="Proteomes" id="UP000276834">
    <property type="component" value="Unassembled WGS sequence"/>
</dbReference>
<gene>
    <name evidence="2" type="ORF">DV515_00019956</name>
</gene>
<evidence type="ECO:0000313" key="2">
    <source>
        <dbReference type="EMBL" id="RLV61857.1"/>
    </source>
</evidence>
<dbReference type="Pfam" id="PF21674">
    <property type="entry name" value="CCDC22_N"/>
    <property type="match status" value="2"/>
</dbReference>
<accession>A0A3L8Q2Z9</accession>
<dbReference type="PANTHER" id="PTHR15668:SF4">
    <property type="entry name" value="COILED-COIL DOMAIN-CONTAINING PROTEIN 22"/>
    <property type="match status" value="1"/>
</dbReference>
<feature type="non-terminal residue" evidence="2">
    <location>
        <position position="1"/>
    </location>
</feature>
<feature type="domain" description="CCDC22 N-terminal" evidence="1">
    <location>
        <begin position="2"/>
        <end position="59"/>
    </location>
</feature>
<dbReference type="InterPro" id="IPR048349">
    <property type="entry name" value="CCDC22_N"/>
</dbReference>
<dbReference type="PANTHER" id="PTHR15668">
    <property type="entry name" value="JM1 PROTEIN"/>
    <property type="match status" value="1"/>
</dbReference>
<dbReference type="GO" id="GO:2000060">
    <property type="term" value="P:positive regulation of ubiquitin-dependent protein catabolic process"/>
    <property type="evidence" value="ECO:0007669"/>
    <property type="project" value="TreeGrafter"/>
</dbReference>
<evidence type="ECO:0000259" key="1">
    <source>
        <dbReference type="Pfam" id="PF21674"/>
    </source>
</evidence>
<dbReference type="EMBL" id="QUSF01015567">
    <property type="protein sequence ID" value="RLV61857.1"/>
    <property type="molecule type" value="Genomic_DNA"/>
</dbReference>
<keyword evidence="3" id="KW-1185">Reference proteome</keyword>
<dbReference type="AlphaFoldDB" id="A0A3L8Q2Z9"/>
<dbReference type="OrthoDB" id="10266736at2759"/>
<feature type="domain" description="CCDC22 N-terminal" evidence="1">
    <location>
        <begin position="216"/>
        <end position="249"/>
    </location>
</feature>
<feature type="non-terminal residue" evidence="2">
    <location>
        <position position="295"/>
    </location>
</feature>
<proteinExistence type="predicted"/>
<protein>
    <recommendedName>
        <fullName evidence="1">CCDC22 N-terminal domain-containing protein</fullName>
    </recommendedName>
</protein>
<dbReference type="GO" id="GO:0097602">
    <property type="term" value="F:cullin family protein binding"/>
    <property type="evidence" value="ECO:0007669"/>
    <property type="project" value="TreeGrafter"/>
</dbReference>